<dbReference type="PANTHER" id="PTHR46336">
    <property type="entry name" value="OS02G0260700 PROTEIN"/>
    <property type="match status" value="1"/>
</dbReference>
<dbReference type="FunFam" id="1.25.40.420:FF:000008">
    <property type="entry name" value="BTB/POZ domain-containing protein POB1"/>
    <property type="match status" value="1"/>
</dbReference>
<evidence type="ECO:0000256" key="1">
    <source>
        <dbReference type="ARBA" id="ARBA00002668"/>
    </source>
</evidence>
<dbReference type="InterPro" id="IPR000210">
    <property type="entry name" value="BTB/POZ_dom"/>
</dbReference>
<dbReference type="SMART" id="SM00225">
    <property type="entry name" value="BTB"/>
    <property type="match status" value="1"/>
</dbReference>
<keyword evidence="3" id="KW-0833">Ubl conjugation pathway</keyword>
<dbReference type="CDD" id="cd18186">
    <property type="entry name" value="BTB_POZ_ZBTB_KLHL-like"/>
    <property type="match status" value="1"/>
</dbReference>
<name>A0AAV3REI6_LITER</name>
<dbReference type="FunFam" id="3.30.710.10:FF:000106">
    <property type="entry name" value="BTB/POZ domain-containing protein POB1"/>
    <property type="match status" value="1"/>
</dbReference>
<protein>
    <recommendedName>
        <fullName evidence="4">BTB domain-containing protein</fullName>
    </recommendedName>
</protein>
<dbReference type="GO" id="GO:0005634">
    <property type="term" value="C:nucleus"/>
    <property type="evidence" value="ECO:0007669"/>
    <property type="project" value="TreeGrafter"/>
</dbReference>
<evidence type="ECO:0000256" key="3">
    <source>
        <dbReference type="ARBA" id="ARBA00022786"/>
    </source>
</evidence>
<dbReference type="Proteomes" id="UP001454036">
    <property type="component" value="Unassembled WGS sequence"/>
</dbReference>
<dbReference type="PANTHER" id="PTHR46336:SF30">
    <property type="entry name" value="BTB_POZ DOMAIN-CONTAINING PROTEIN POB1-LIKE"/>
    <property type="match status" value="1"/>
</dbReference>
<accession>A0AAV3REI6</accession>
<organism evidence="5 6">
    <name type="scientific">Lithospermum erythrorhizon</name>
    <name type="common">Purple gromwell</name>
    <name type="synonym">Lithospermum officinale var. erythrorhizon</name>
    <dbReference type="NCBI Taxonomy" id="34254"/>
    <lineage>
        <taxon>Eukaryota</taxon>
        <taxon>Viridiplantae</taxon>
        <taxon>Streptophyta</taxon>
        <taxon>Embryophyta</taxon>
        <taxon>Tracheophyta</taxon>
        <taxon>Spermatophyta</taxon>
        <taxon>Magnoliopsida</taxon>
        <taxon>eudicotyledons</taxon>
        <taxon>Gunneridae</taxon>
        <taxon>Pentapetalae</taxon>
        <taxon>asterids</taxon>
        <taxon>lamiids</taxon>
        <taxon>Boraginales</taxon>
        <taxon>Boraginaceae</taxon>
        <taxon>Boraginoideae</taxon>
        <taxon>Lithospermeae</taxon>
        <taxon>Lithospermum</taxon>
    </lineage>
</organism>
<dbReference type="PROSITE" id="PS50097">
    <property type="entry name" value="BTB"/>
    <property type="match status" value="1"/>
</dbReference>
<dbReference type="InterPro" id="IPR011705">
    <property type="entry name" value="BACK"/>
</dbReference>
<comment type="pathway">
    <text evidence="2">Protein modification; protein ubiquitination.</text>
</comment>
<evidence type="ECO:0000313" key="5">
    <source>
        <dbReference type="EMBL" id="GAA0174799.1"/>
    </source>
</evidence>
<dbReference type="AlphaFoldDB" id="A0AAV3REI6"/>
<evidence type="ECO:0000256" key="2">
    <source>
        <dbReference type="ARBA" id="ARBA00004906"/>
    </source>
</evidence>
<gene>
    <name evidence="5" type="ORF">LIER_28115</name>
</gene>
<dbReference type="Gene3D" id="3.30.710.10">
    <property type="entry name" value="Potassium Channel Kv1.1, Chain A"/>
    <property type="match status" value="1"/>
</dbReference>
<dbReference type="Gene3D" id="1.25.40.420">
    <property type="match status" value="1"/>
</dbReference>
<dbReference type="Pfam" id="PF00651">
    <property type="entry name" value="BTB"/>
    <property type="match status" value="1"/>
</dbReference>
<proteinExistence type="predicted"/>
<comment type="caution">
    <text evidence="5">The sequence shown here is derived from an EMBL/GenBank/DDBJ whole genome shotgun (WGS) entry which is preliminary data.</text>
</comment>
<comment type="function">
    <text evidence="1">May act as a substrate-specific adapter of an E3 ubiquitin-protein ligase complex (CUL3-RBX1-BTB) which mediates the ubiquitination and subsequent proteasomal degradation of target proteins.</text>
</comment>
<feature type="domain" description="BTB" evidence="4">
    <location>
        <begin position="131"/>
        <end position="200"/>
    </location>
</feature>
<keyword evidence="6" id="KW-1185">Reference proteome</keyword>
<dbReference type="EMBL" id="BAABME010009237">
    <property type="protein sequence ID" value="GAA0174799.1"/>
    <property type="molecule type" value="Genomic_DNA"/>
</dbReference>
<dbReference type="InterPro" id="IPR011333">
    <property type="entry name" value="SKP1/BTB/POZ_sf"/>
</dbReference>
<dbReference type="GO" id="GO:0010114">
    <property type="term" value="P:response to red light"/>
    <property type="evidence" value="ECO:0007669"/>
    <property type="project" value="TreeGrafter"/>
</dbReference>
<evidence type="ECO:0000313" key="6">
    <source>
        <dbReference type="Proteomes" id="UP001454036"/>
    </source>
</evidence>
<dbReference type="InterPro" id="IPR045890">
    <property type="entry name" value="POB1-like"/>
</dbReference>
<dbReference type="SUPFAM" id="SSF54695">
    <property type="entry name" value="POZ domain"/>
    <property type="match status" value="1"/>
</dbReference>
<dbReference type="Pfam" id="PF07707">
    <property type="entry name" value="BACK"/>
    <property type="match status" value="1"/>
</dbReference>
<dbReference type="SMART" id="SM00875">
    <property type="entry name" value="BACK"/>
    <property type="match status" value="1"/>
</dbReference>
<evidence type="ECO:0000259" key="4">
    <source>
        <dbReference type="PROSITE" id="PS50097"/>
    </source>
</evidence>
<reference evidence="5 6" key="1">
    <citation type="submission" date="2024-01" db="EMBL/GenBank/DDBJ databases">
        <title>The complete chloroplast genome sequence of Lithospermum erythrorhizon: insights into the phylogenetic relationship among Boraginaceae species and the maternal lineages of purple gromwells.</title>
        <authorList>
            <person name="Okada T."/>
            <person name="Watanabe K."/>
        </authorList>
    </citation>
    <scope>NUCLEOTIDE SEQUENCE [LARGE SCALE GENOMIC DNA]</scope>
</reference>
<sequence>MVSEVDSDFGFAFNDSNFSDRVLRIEIVRDVVEDDDEVVEKRDCEGECTSIADWARHRKRRREDIKKDNVADEVMQRGEEILSSHMPDTEDGDTYENQDEEAVAMVEEIPSSPGETPDPPGEDAIEENEFCNMDCGIQVKTIHISSPILAAKSPFFYKLFSNGMRESEERHVTLRIQASEEVALMDLLNFMYSNTFSTETPSSLLDVLMAANKFQVASCMRYCSQMLCGFPMTCESALLYLDLPSSVMMADAVQPLTDAAKNFLAVRYKDITKFQEEVLNLPLAGIEAVLSSDDLQVSSEDVVYDFLLKWTRIHYPRIEERREILTTQLARLIRFPHMTCRKLKKTLTCNDFDPDYASKVVLDALFFKAEIPHRQRFLASEETNTAHCRFVERAYKYRPVKVLEFESPHPQCVVYLDLKKEECDHLFPSGQVYSQAFHLGGQGFFLSAHCNMDQQSSFYCFGLFLGMQEKGSVSFSVDYEFSARSKPTEEFLSKYKGNYTFTGGKAVGYRNLFGVSWSQFIADESVYFIDGVLYLKAELTIKL</sequence>
<dbReference type="SUPFAM" id="SSF49599">
    <property type="entry name" value="TRAF domain-like"/>
    <property type="match status" value="1"/>
</dbReference>